<proteinExistence type="predicted"/>
<keyword evidence="1" id="KW-0812">Transmembrane</keyword>
<keyword evidence="3" id="KW-1185">Reference proteome</keyword>
<comment type="caution">
    <text evidence="2">The sequence shown here is derived from an EMBL/GenBank/DDBJ whole genome shotgun (WGS) entry which is preliminary data.</text>
</comment>
<dbReference type="EMBL" id="JAJEWP010000001">
    <property type="protein sequence ID" value="MCC2616027.1"/>
    <property type="molecule type" value="Genomic_DNA"/>
</dbReference>
<feature type="transmembrane region" description="Helical" evidence="1">
    <location>
        <begin position="58"/>
        <end position="74"/>
    </location>
</feature>
<accession>A0ABS8G607</accession>
<organism evidence="2 3">
    <name type="scientific">Fluctibacter halophilus</name>
    <dbReference type="NCBI Taxonomy" id="226011"/>
    <lineage>
        <taxon>Bacteria</taxon>
        <taxon>Pseudomonadati</taxon>
        <taxon>Pseudomonadota</taxon>
        <taxon>Gammaproteobacteria</taxon>
        <taxon>Alteromonadales</taxon>
        <taxon>Alteromonadaceae</taxon>
        <taxon>Fluctibacter</taxon>
    </lineage>
</organism>
<feature type="transmembrane region" description="Helical" evidence="1">
    <location>
        <begin position="31"/>
        <end position="52"/>
    </location>
</feature>
<keyword evidence="1" id="KW-1133">Transmembrane helix</keyword>
<protein>
    <submittedName>
        <fullName evidence="2">Uncharacterized protein</fullName>
    </submittedName>
</protein>
<keyword evidence="1" id="KW-0472">Membrane</keyword>
<dbReference type="RefSeq" id="WP_229158598.1">
    <property type="nucleotide sequence ID" value="NZ_JAJEWP010000001.1"/>
</dbReference>
<evidence type="ECO:0000256" key="1">
    <source>
        <dbReference type="SAM" id="Phobius"/>
    </source>
</evidence>
<evidence type="ECO:0000313" key="3">
    <source>
        <dbReference type="Proteomes" id="UP001520878"/>
    </source>
</evidence>
<gene>
    <name evidence="2" type="ORF">LJ739_07225</name>
</gene>
<sequence length="92" mass="10403">MIVKFSNQNVLQRRLTVPSEGQYNRWRFIKFVLAFLVMITGVSSTVVALFGLADGFDRIAVASAIVGVALYWLGRLEIRQLDRDSDEHSTID</sequence>
<reference evidence="2 3" key="1">
    <citation type="submission" date="2021-10" db="EMBL/GenBank/DDBJ databases">
        <title>Draft genome of Aestuariibacter halophilus JC2043.</title>
        <authorList>
            <person name="Emsley S.A."/>
            <person name="Pfannmuller K.M."/>
            <person name="Ushijima B."/>
            <person name="Saw J.H."/>
            <person name="Videau P."/>
        </authorList>
    </citation>
    <scope>NUCLEOTIDE SEQUENCE [LARGE SCALE GENOMIC DNA]</scope>
    <source>
        <strain evidence="2 3">JC2043</strain>
    </source>
</reference>
<dbReference type="Proteomes" id="UP001520878">
    <property type="component" value="Unassembled WGS sequence"/>
</dbReference>
<evidence type="ECO:0000313" key="2">
    <source>
        <dbReference type="EMBL" id="MCC2616027.1"/>
    </source>
</evidence>
<name>A0ABS8G607_9ALTE</name>